<evidence type="ECO:0000256" key="1">
    <source>
        <dbReference type="ARBA" id="ARBA00004123"/>
    </source>
</evidence>
<dbReference type="GO" id="GO:0005634">
    <property type="term" value="C:nucleus"/>
    <property type="evidence" value="ECO:0007669"/>
    <property type="project" value="UniProtKB-SubCell"/>
</dbReference>
<feature type="compositionally biased region" description="Low complexity" evidence="8">
    <location>
        <begin position="113"/>
        <end position="125"/>
    </location>
</feature>
<keyword evidence="2" id="KW-0217">Developmental protein</keyword>
<name>A0A7R9LB77_9ACAR</name>
<dbReference type="Gene3D" id="4.10.280.10">
    <property type="entry name" value="Helix-loop-helix DNA-binding domain"/>
    <property type="match status" value="1"/>
</dbReference>
<evidence type="ECO:0000313" key="10">
    <source>
        <dbReference type="EMBL" id="CAD7638444.1"/>
    </source>
</evidence>
<reference evidence="10" key="1">
    <citation type="submission" date="2020-11" db="EMBL/GenBank/DDBJ databases">
        <authorList>
            <person name="Tran Van P."/>
        </authorList>
    </citation>
    <scope>NUCLEOTIDE SEQUENCE</scope>
</reference>
<gene>
    <name evidence="10" type="ORF">ONB1V03_LOCUS1397</name>
</gene>
<dbReference type="InterPro" id="IPR036638">
    <property type="entry name" value="HLH_DNA-bd_sf"/>
</dbReference>
<dbReference type="Pfam" id="PF00010">
    <property type="entry name" value="HLH"/>
    <property type="match status" value="1"/>
</dbReference>
<comment type="subcellular location">
    <subcellularLocation>
        <location evidence="1">Nucleus</location>
    </subcellularLocation>
</comment>
<dbReference type="InterPro" id="IPR050359">
    <property type="entry name" value="bHLH_transcription_factors"/>
</dbReference>
<dbReference type="GO" id="GO:0046982">
    <property type="term" value="F:protein heterodimerization activity"/>
    <property type="evidence" value="ECO:0007669"/>
    <property type="project" value="UniProtKB-ARBA"/>
</dbReference>
<accession>A0A7R9LB77</accession>
<evidence type="ECO:0000256" key="7">
    <source>
        <dbReference type="ARBA" id="ARBA00023242"/>
    </source>
</evidence>
<dbReference type="GO" id="GO:0045944">
    <property type="term" value="P:positive regulation of transcription by RNA polymerase II"/>
    <property type="evidence" value="ECO:0007669"/>
    <property type="project" value="TreeGrafter"/>
</dbReference>
<organism evidence="10">
    <name type="scientific">Oppiella nova</name>
    <dbReference type="NCBI Taxonomy" id="334625"/>
    <lineage>
        <taxon>Eukaryota</taxon>
        <taxon>Metazoa</taxon>
        <taxon>Ecdysozoa</taxon>
        <taxon>Arthropoda</taxon>
        <taxon>Chelicerata</taxon>
        <taxon>Arachnida</taxon>
        <taxon>Acari</taxon>
        <taxon>Acariformes</taxon>
        <taxon>Sarcoptiformes</taxon>
        <taxon>Oribatida</taxon>
        <taxon>Brachypylina</taxon>
        <taxon>Oppioidea</taxon>
        <taxon>Oppiidae</taxon>
        <taxon>Oppiella</taxon>
    </lineage>
</organism>
<evidence type="ECO:0000259" key="9">
    <source>
        <dbReference type="PROSITE" id="PS50888"/>
    </source>
</evidence>
<feature type="domain" description="BHLH" evidence="9">
    <location>
        <begin position="158"/>
        <end position="210"/>
    </location>
</feature>
<evidence type="ECO:0000313" key="11">
    <source>
        <dbReference type="Proteomes" id="UP000728032"/>
    </source>
</evidence>
<dbReference type="EMBL" id="OC915062">
    <property type="protein sequence ID" value="CAD7638444.1"/>
    <property type="molecule type" value="Genomic_DNA"/>
</dbReference>
<proteinExistence type="predicted"/>
<dbReference type="PROSITE" id="PS50888">
    <property type="entry name" value="BHLH"/>
    <property type="match status" value="1"/>
</dbReference>
<dbReference type="FunFam" id="4.10.280.10:FF:000025">
    <property type="entry name" value="protein atonal homolog 7"/>
    <property type="match status" value="1"/>
</dbReference>
<keyword evidence="6" id="KW-0804">Transcription</keyword>
<dbReference type="GO" id="GO:0070888">
    <property type="term" value="F:E-box binding"/>
    <property type="evidence" value="ECO:0007669"/>
    <property type="project" value="TreeGrafter"/>
</dbReference>
<dbReference type="SUPFAM" id="SSF47459">
    <property type="entry name" value="HLH, helix-loop-helix DNA-binding domain"/>
    <property type="match status" value="1"/>
</dbReference>
<evidence type="ECO:0000256" key="6">
    <source>
        <dbReference type="ARBA" id="ARBA00023163"/>
    </source>
</evidence>
<dbReference type="InterPro" id="IPR011598">
    <property type="entry name" value="bHLH_dom"/>
</dbReference>
<feature type="region of interest" description="Disordered" evidence="8">
    <location>
        <begin position="113"/>
        <end position="156"/>
    </location>
</feature>
<keyword evidence="3" id="KW-0221">Differentiation</keyword>
<keyword evidence="7" id="KW-0539">Nucleus</keyword>
<keyword evidence="11" id="KW-1185">Reference proteome</keyword>
<dbReference type="AlphaFoldDB" id="A0A7R9LB77"/>
<dbReference type="CDD" id="cd19715">
    <property type="entry name" value="bHLH_TS_amos_like"/>
    <property type="match status" value="1"/>
</dbReference>
<dbReference type="PANTHER" id="PTHR19290">
    <property type="entry name" value="BASIC HELIX-LOOP-HELIX PROTEIN NEUROGENIN-RELATED"/>
    <property type="match status" value="1"/>
</dbReference>
<evidence type="ECO:0000256" key="3">
    <source>
        <dbReference type="ARBA" id="ARBA00022782"/>
    </source>
</evidence>
<keyword evidence="5" id="KW-0805">Transcription regulation</keyword>
<sequence length="221" mass="24193">MGTGWGRDGDGISALLSDKIMMRRLCAVSAMVELWSHIKEENIKSIESLDSNHFDVDSLGTSVSPANSYSIASVDDYSCGSPSNDSFDSIHHKFLNTNNSFTSDVKMLLSATADTDSTQSQQTDSEVVAKKNRKKRNPKSSSKEPKTSGSGAPVVVKKRRLAANARERKRMHSLNIAFDKLREVVPGIGGDSKLSKYETLQMAQHYIMALNELLSGQSMDS</sequence>
<dbReference type="OrthoDB" id="6161578at2759"/>
<dbReference type="SMART" id="SM00353">
    <property type="entry name" value="HLH"/>
    <property type="match status" value="1"/>
</dbReference>
<dbReference type="PANTHER" id="PTHR19290:SF162">
    <property type="entry name" value="TRANSCRIPTION FACTOR ATOH7"/>
    <property type="match status" value="1"/>
</dbReference>
<evidence type="ECO:0000256" key="8">
    <source>
        <dbReference type="SAM" id="MobiDB-lite"/>
    </source>
</evidence>
<dbReference type="GO" id="GO:0000981">
    <property type="term" value="F:DNA-binding transcription factor activity, RNA polymerase II-specific"/>
    <property type="evidence" value="ECO:0007669"/>
    <property type="project" value="TreeGrafter"/>
</dbReference>
<evidence type="ECO:0000256" key="5">
    <source>
        <dbReference type="ARBA" id="ARBA00023015"/>
    </source>
</evidence>
<dbReference type="GO" id="GO:0016360">
    <property type="term" value="P:sensory organ precursor cell fate determination"/>
    <property type="evidence" value="ECO:0007669"/>
    <property type="project" value="UniProtKB-ARBA"/>
</dbReference>
<protein>
    <recommendedName>
        <fullName evidence="9">BHLH domain-containing protein</fullName>
    </recommendedName>
</protein>
<dbReference type="GO" id="GO:0061564">
    <property type="term" value="P:axon development"/>
    <property type="evidence" value="ECO:0007669"/>
    <property type="project" value="TreeGrafter"/>
</dbReference>
<evidence type="ECO:0000256" key="4">
    <source>
        <dbReference type="ARBA" id="ARBA00022902"/>
    </source>
</evidence>
<keyword evidence="4" id="KW-0524">Neurogenesis</keyword>
<evidence type="ECO:0000256" key="2">
    <source>
        <dbReference type="ARBA" id="ARBA00022473"/>
    </source>
</evidence>
<dbReference type="EMBL" id="CAJPVJ010000237">
    <property type="protein sequence ID" value="CAG2161796.1"/>
    <property type="molecule type" value="Genomic_DNA"/>
</dbReference>
<dbReference type="Proteomes" id="UP000728032">
    <property type="component" value="Unassembled WGS sequence"/>
</dbReference>